<feature type="compositionally biased region" description="Polar residues" evidence="2">
    <location>
        <begin position="207"/>
        <end position="219"/>
    </location>
</feature>
<sequence length="437" mass="49929">MNRDERNPAASQGLSTNSTASQSPNLQDCLSLLNQKTESLLRTMRLDVVLLGSRDEEMRNLLDRLEAQYELLQITLEDDDAKKKMKEVVEEEGKKSNAVVEEVGTEAIIDWNSNDNLDIETKGEDLRRAMKQSVVIVRSQSRENRERSKQLVLRHLGNDNVDWSERTSESMKSCEVSGGTNSRREDIGRISGSGDDKNNKRLLPRISQPQRNGNVGDVNSVTTSSSVKNAKNNNMKDDSESSRRWLQFGMLNFRPPERESVQPTSFNRDSSHTTRNSATTEATPPPQLSSCSLASSVDNSNSNPEEEVEEGESTVSLTTATPRRLLRLKLHGLDMASSTLHRLLSYRTRELYDLRYQRSTLQSTTSFYSKRSKSELEKLRSELNSVKLERRRKMRMLEDVRYEIQVSSNQEERLRDELDNVRTEMCRLRIEMGTKDD</sequence>
<proteinExistence type="predicted"/>
<feature type="compositionally biased region" description="Basic and acidic residues" evidence="2">
    <location>
        <begin position="234"/>
        <end position="243"/>
    </location>
</feature>
<comment type="caution">
    <text evidence="3">The sequence shown here is derived from an EMBL/GenBank/DDBJ whole genome shotgun (WGS) entry which is preliminary data.</text>
</comment>
<name>A0ABD3N904_9STRA</name>
<dbReference type="Proteomes" id="UP001530315">
    <property type="component" value="Unassembled WGS sequence"/>
</dbReference>
<organism evidence="3 4">
    <name type="scientific">Stephanodiscus triporus</name>
    <dbReference type="NCBI Taxonomy" id="2934178"/>
    <lineage>
        <taxon>Eukaryota</taxon>
        <taxon>Sar</taxon>
        <taxon>Stramenopiles</taxon>
        <taxon>Ochrophyta</taxon>
        <taxon>Bacillariophyta</taxon>
        <taxon>Coscinodiscophyceae</taxon>
        <taxon>Thalassiosirophycidae</taxon>
        <taxon>Stephanodiscales</taxon>
        <taxon>Stephanodiscaceae</taxon>
        <taxon>Stephanodiscus</taxon>
    </lineage>
</organism>
<evidence type="ECO:0000256" key="1">
    <source>
        <dbReference type="SAM" id="Coils"/>
    </source>
</evidence>
<evidence type="ECO:0000313" key="4">
    <source>
        <dbReference type="Proteomes" id="UP001530315"/>
    </source>
</evidence>
<feature type="compositionally biased region" description="Basic and acidic residues" evidence="2">
    <location>
        <begin position="182"/>
        <end position="199"/>
    </location>
</feature>
<evidence type="ECO:0000313" key="3">
    <source>
        <dbReference type="EMBL" id="KAL3772564.1"/>
    </source>
</evidence>
<feature type="coiled-coil region" evidence="1">
    <location>
        <begin position="55"/>
        <end position="82"/>
    </location>
</feature>
<feature type="compositionally biased region" description="Polar residues" evidence="2">
    <location>
        <begin position="9"/>
        <end position="24"/>
    </location>
</feature>
<feature type="coiled-coil region" evidence="1">
    <location>
        <begin position="369"/>
        <end position="424"/>
    </location>
</feature>
<feature type="region of interest" description="Disordered" evidence="2">
    <location>
        <begin position="1"/>
        <end position="24"/>
    </location>
</feature>
<evidence type="ECO:0000256" key="2">
    <source>
        <dbReference type="SAM" id="MobiDB-lite"/>
    </source>
</evidence>
<keyword evidence="1" id="KW-0175">Coiled coil</keyword>
<accession>A0ABD3N904</accession>
<feature type="region of interest" description="Disordered" evidence="2">
    <location>
        <begin position="164"/>
        <end position="318"/>
    </location>
</feature>
<gene>
    <name evidence="3" type="ORF">ACHAW5_005307</name>
</gene>
<reference evidence="3 4" key="1">
    <citation type="submission" date="2024-10" db="EMBL/GenBank/DDBJ databases">
        <title>Updated reference genomes for cyclostephanoid diatoms.</title>
        <authorList>
            <person name="Roberts W.R."/>
            <person name="Alverson A.J."/>
        </authorList>
    </citation>
    <scope>NUCLEOTIDE SEQUENCE [LARGE SCALE GENOMIC DNA]</scope>
    <source>
        <strain evidence="3 4">AJA276-08</strain>
    </source>
</reference>
<keyword evidence="4" id="KW-1185">Reference proteome</keyword>
<protein>
    <submittedName>
        <fullName evidence="3">Uncharacterized protein</fullName>
    </submittedName>
</protein>
<feature type="compositionally biased region" description="Polar residues" evidence="2">
    <location>
        <begin position="261"/>
        <end position="294"/>
    </location>
</feature>
<dbReference type="EMBL" id="JALLAZ020001574">
    <property type="protein sequence ID" value="KAL3772564.1"/>
    <property type="molecule type" value="Genomic_DNA"/>
</dbReference>
<dbReference type="AlphaFoldDB" id="A0ABD3N904"/>